<keyword evidence="1" id="KW-0812">Transmembrane</keyword>
<dbReference type="AlphaFoldDB" id="A0AA38HPV4"/>
<dbReference type="EMBL" id="JALNTZ010000009">
    <property type="protein sequence ID" value="KAJ3641296.1"/>
    <property type="molecule type" value="Genomic_DNA"/>
</dbReference>
<gene>
    <name evidence="2" type="ORF">Zmor_027808</name>
</gene>
<evidence type="ECO:0000256" key="1">
    <source>
        <dbReference type="SAM" id="Phobius"/>
    </source>
</evidence>
<comment type="caution">
    <text evidence="2">The sequence shown here is derived from an EMBL/GenBank/DDBJ whole genome shotgun (WGS) entry which is preliminary data.</text>
</comment>
<sequence length="267" mass="29080">MQINVGPVPPLPIATHGGQPVRSLHHVADHVKNTSGLDLHRQSLPCAAVQVRANTCQHWKHAVDRRRHETDQSHDGAALSFVLEESASRRCGIRVATAISPARTRSREWSLRELCCRKRAKCAAGDGEGAGARGPFSNFEEKEMDPARRSRRGVGFGVGAIFGTWLSLLNTESTLNFNIIAYNTAVEIWFIFEALWTGGVGKNKQSIKMDSATLNLGIQAGEYAVKMAATGGVAYVLSAGVTIGIICGICYVAYKYVHKEKEAHKNK</sequence>
<reference evidence="2" key="1">
    <citation type="journal article" date="2023" name="G3 (Bethesda)">
        <title>Whole genome assemblies of Zophobas morio and Tenebrio molitor.</title>
        <authorList>
            <person name="Kaur S."/>
            <person name="Stinson S.A."/>
            <person name="diCenzo G.C."/>
        </authorList>
    </citation>
    <scope>NUCLEOTIDE SEQUENCE</scope>
    <source>
        <strain evidence="2">QUZm001</strain>
    </source>
</reference>
<protein>
    <submittedName>
        <fullName evidence="2">Uncharacterized protein</fullName>
    </submittedName>
</protein>
<dbReference type="Proteomes" id="UP001168821">
    <property type="component" value="Unassembled WGS sequence"/>
</dbReference>
<keyword evidence="3" id="KW-1185">Reference proteome</keyword>
<proteinExistence type="predicted"/>
<feature type="transmembrane region" description="Helical" evidence="1">
    <location>
        <begin position="233"/>
        <end position="257"/>
    </location>
</feature>
<name>A0AA38HPV4_9CUCU</name>
<keyword evidence="1" id="KW-1133">Transmembrane helix</keyword>
<keyword evidence="1" id="KW-0472">Membrane</keyword>
<organism evidence="2 3">
    <name type="scientific">Zophobas morio</name>
    <dbReference type="NCBI Taxonomy" id="2755281"/>
    <lineage>
        <taxon>Eukaryota</taxon>
        <taxon>Metazoa</taxon>
        <taxon>Ecdysozoa</taxon>
        <taxon>Arthropoda</taxon>
        <taxon>Hexapoda</taxon>
        <taxon>Insecta</taxon>
        <taxon>Pterygota</taxon>
        <taxon>Neoptera</taxon>
        <taxon>Endopterygota</taxon>
        <taxon>Coleoptera</taxon>
        <taxon>Polyphaga</taxon>
        <taxon>Cucujiformia</taxon>
        <taxon>Tenebrionidae</taxon>
        <taxon>Zophobas</taxon>
    </lineage>
</organism>
<evidence type="ECO:0000313" key="2">
    <source>
        <dbReference type="EMBL" id="KAJ3641296.1"/>
    </source>
</evidence>
<feature type="transmembrane region" description="Helical" evidence="1">
    <location>
        <begin position="153"/>
        <end position="169"/>
    </location>
</feature>
<evidence type="ECO:0000313" key="3">
    <source>
        <dbReference type="Proteomes" id="UP001168821"/>
    </source>
</evidence>
<accession>A0AA38HPV4</accession>